<organism evidence="7">
    <name type="scientific">Rosellinia necatrix</name>
    <name type="common">White root-rot fungus</name>
    <dbReference type="NCBI Taxonomy" id="77044"/>
    <lineage>
        <taxon>Eukaryota</taxon>
        <taxon>Fungi</taxon>
        <taxon>Dikarya</taxon>
        <taxon>Ascomycota</taxon>
        <taxon>Pezizomycotina</taxon>
        <taxon>Sordariomycetes</taxon>
        <taxon>Xylariomycetidae</taxon>
        <taxon>Xylariales</taxon>
        <taxon>Xylariaceae</taxon>
        <taxon>Rosellinia</taxon>
    </lineage>
</organism>
<keyword evidence="5" id="KW-0539">Nucleus</keyword>
<evidence type="ECO:0000256" key="6">
    <source>
        <dbReference type="SAM" id="MobiDB-lite"/>
    </source>
</evidence>
<dbReference type="InterPro" id="IPR030491">
    <property type="entry name" value="TBP_CS"/>
</dbReference>
<dbReference type="Gene3D" id="3.30.310.10">
    <property type="entry name" value="TATA-Binding Protein"/>
    <property type="match status" value="2"/>
</dbReference>
<dbReference type="CDD" id="cd04516">
    <property type="entry name" value="TBP_eukaryotes"/>
    <property type="match status" value="1"/>
</dbReference>
<dbReference type="GO" id="GO:0003677">
    <property type="term" value="F:DNA binding"/>
    <property type="evidence" value="ECO:0007669"/>
    <property type="project" value="UniProtKB-KW"/>
</dbReference>
<reference evidence="7" key="1">
    <citation type="submission" date="2016-03" db="EMBL/GenBank/DDBJ databases">
        <title>Draft genome sequence of Rosellinia necatrix.</title>
        <authorList>
            <person name="Kanematsu S."/>
        </authorList>
    </citation>
    <scope>NUCLEOTIDE SEQUENCE [LARGE SCALE GENOMIC DNA]</scope>
    <source>
        <strain evidence="7">W97</strain>
    </source>
</reference>
<evidence type="ECO:0000256" key="4">
    <source>
        <dbReference type="ARBA" id="ARBA00023163"/>
    </source>
</evidence>
<dbReference type="InterPro" id="IPR000814">
    <property type="entry name" value="TBP"/>
</dbReference>
<keyword evidence="3" id="KW-0238">DNA-binding</keyword>
<evidence type="ECO:0000256" key="5">
    <source>
        <dbReference type="ARBA" id="ARBA00023242"/>
    </source>
</evidence>
<evidence type="ECO:0000256" key="1">
    <source>
        <dbReference type="ARBA" id="ARBA00004123"/>
    </source>
</evidence>
<dbReference type="InterPro" id="IPR012295">
    <property type="entry name" value="TBP_dom_sf"/>
</dbReference>
<evidence type="ECO:0000256" key="3">
    <source>
        <dbReference type="ARBA" id="ARBA00023125"/>
    </source>
</evidence>
<name>A0A1W2TV18_ROSNE</name>
<dbReference type="PANTHER" id="PTHR10126">
    <property type="entry name" value="TATA-BOX BINDING PROTEIN"/>
    <property type="match status" value="1"/>
</dbReference>
<proteinExistence type="inferred from homology"/>
<evidence type="ECO:0000313" key="8">
    <source>
        <dbReference type="Proteomes" id="UP000054516"/>
    </source>
</evidence>
<dbReference type="PROSITE" id="PS00351">
    <property type="entry name" value="TFIID"/>
    <property type="match status" value="1"/>
</dbReference>
<dbReference type="InterPro" id="IPR033710">
    <property type="entry name" value="TBP_eukaryotic"/>
</dbReference>
<dbReference type="FunFam" id="3.30.310.10:FF:000001">
    <property type="entry name" value="TATA-box-binding protein 2"/>
    <property type="match status" value="1"/>
</dbReference>
<dbReference type="OMA" id="IENPAFC"/>
<evidence type="ECO:0000256" key="2">
    <source>
        <dbReference type="ARBA" id="ARBA00005560"/>
    </source>
</evidence>
<dbReference type="AlphaFoldDB" id="A0A1W2TV18"/>
<dbReference type="Proteomes" id="UP000054516">
    <property type="component" value="Unassembled WGS sequence"/>
</dbReference>
<dbReference type="SUPFAM" id="SSF55945">
    <property type="entry name" value="TATA-box binding protein-like"/>
    <property type="match status" value="2"/>
</dbReference>
<protein>
    <submittedName>
        <fullName evidence="7">Putative TATA-box-binding protein</fullName>
    </submittedName>
</protein>
<dbReference type="GO" id="GO:0005634">
    <property type="term" value="C:nucleus"/>
    <property type="evidence" value="ECO:0007669"/>
    <property type="project" value="UniProtKB-SubCell"/>
</dbReference>
<dbReference type="GO" id="GO:0006352">
    <property type="term" value="P:DNA-templated transcription initiation"/>
    <property type="evidence" value="ECO:0007669"/>
    <property type="project" value="InterPro"/>
</dbReference>
<sequence>MDSLQTHPNTAAQAKAFTAPGSLSFPTAVVELTPPFDGQRVANGAQGGQAANGTGVTPATPAATPAATQAGSGLTPTLQNIVATVNLDCRLDLKTIALHARNAEYNPKRFAAVIMRIREPKTTALIFASGKMVVTGAKSEDDSKLASRKYARIIQKLGFNAKFTDFKIQNIVGSCDIKFPIRLEGLASRHHNFSSYEPELFPGLIYRARGDLSSLRDDLSRLAGFPQGLSTKVSTERTSHRLVLHLAGVSPPWSSIPLPIHDTFVRVPHPSRYHDFLSASCGVDMAVTGSIDSHVLHDSCHL</sequence>
<keyword evidence="8" id="KW-1185">Reference proteome</keyword>
<accession>A0A1W2TV18</accession>
<feature type="region of interest" description="Disordered" evidence="6">
    <location>
        <begin position="39"/>
        <end position="71"/>
    </location>
</feature>
<dbReference type="OrthoDB" id="2127950at2759"/>
<dbReference type="EMBL" id="DF977527">
    <property type="protein sequence ID" value="GAP92460.2"/>
    <property type="molecule type" value="Genomic_DNA"/>
</dbReference>
<dbReference type="Pfam" id="PF00352">
    <property type="entry name" value="TBP"/>
    <property type="match status" value="2"/>
</dbReference>
<comment type="similarity">
    <text evidence="2">Belongs to the TBP family.</text>
</comment>
<comment type="subcellular location">
    <subcellularLocation>
        <location evidence="1">Nucleus</location>
    </subcellularLocation>
</comment>
<keyword evidence="4" id="KW-0804">Transcription</keyword>
<dbReference type="PRINTS" id="PR00686">
    <property type="entry name" value="TIFACTORIID"/>
</dbReference>
<feature type="compositionally biased region" description="Low complexity" evidence="6">
    <location>
        <begin position="41"/>
        <end position="71"/>
    </location>
</feature>
<gene>
    <name evidence="7" type="ORF">SAMD00023353_8200330</name>
</gene>
<evidence type="ECO:0000313" key="7">
    <source>
        <dbReference type="EMBL" id="GAP92460.2"/>
    </source>
</evidence>
<dbReference type="STRING" id="77044.A0A1W2TV18"/>